<dbReference type="GO" id="GO:0006865">
    <property type="term" value="P:amino acid transport"/>
    <property type="evidence" value="ECO:0007669"/>
    <property type="project" value="UniProtKB-KW"/>
</dbReference>
<dbReference type="Proteomes" id="UP001285636">
    <property type="component" value="Unassembled WGS sequence"/>
</dbReference>
<comment type="caution">
    <text evidence="9">The sequence shown here is derived from an EMBL/GenBank/DDBJ whole genome shotgun (WGS) entry which is preliminary data.</text>
</comment>
<feature type="transmembrane region" description="Helical" evidence="7">
    <location>
        <begin position="55"/>
        <end position="73"/>
    </location>
</feature>
<feature type="domain" description="Amino acid permease/ SLC12A" evidence="8">
    <location>
        <begin position="2"/>
        <end position="79"/>
    </location>
</feature>
<dbReference type="GO" id="GO:0005886">
    <property type="term" value="C:plasma membrane"/>
    <property type="evidence" value="ECO:0007669"/>
    <property type="project" value="UniProtKB-SubCell"/>
</dbReference>
<dbReference type="Pfam" id="PF00324">
    <property type="entry name" value="AA_permease"/>
    <property type="match status" value="1"/>
</dbReference>
<evidence type="ECO:0000259" key="8">
    <source>
        <dbReference type="Pfam" id="PF00324"/>
    </source>
</evidence>
<organism evidence="9 10">
    <name type="scientific">Alkalihalophilus pseudofirmus</name>
    <name type="common">Bacillus pseudofirmus</name>
    <dbReference type="NCBI Taxonomy" id="79885"/>
    <lineage>
        <taxon>Bacteria</taxon>
        <taxon>Bacillati</taxon>
        <taxon>Bacillota</taxon>
        <taxon>Bacilli</taxon>
        <taxon>Bacillales</taxon>
        <taxon>Bacillaceae</taxon>
        <taxon>Alkalihalophilus</taxon>
    </lineage>
</organism>
<evidence type="ECO:0000313" key="9">
    <source>
        <dbReference type="EMBL" id="MDV2888156.1"/>
    </source>
</evidence>
<evidence type="ECO:0000256" key="3">
    <source>
        <dbReference type="ARBA" id="ARBA00022692"/>
    </source>
</evidence>
<dbReference type="AlphaFoldDB" id="A0AAJ2NT54"/>
<reference evidence="9" key="1">
    <citation type="submission" date="2023-10" db="EMBL/GenBank/DDBJ databases">
        <title>Screening of Alkalihalophilus pseudofirmusBZ-TG-HK211 and Its Alleviation of Salt Stress on Rapeseed Growth.</title>
        <authorList>
            <person name="Zhao B."/>
            <person name="Guo T."/>
        </authorList>
    </citation>
    <scope>NUCLEOTIDE SEQUENCE</scope>
    <source>
        <strain evidence="9">BZ-TG-HK211</strain>
    </source>
</reference>
<evidence type="ECO:0000313" key="10">
    <source>
        <dbReference type="Proteomes" id="UP001285636"/>
    </source>
</evidence>
<feature type="transmembrane region" description="Helical" evidence="7">
    <location>
        <begin position="28"/>
        <end position="49"/>
    </location>
</feature>
<evidence type="ECO:0000256" key="4">
    <source>
        <dbReference type="ARBA" id="ARBA00022970"/>
    </source>
</evidence>
<feature type="non-terminal residue" evidence="9">
    <location>
        <position position="84"/>
    </location>
</feature>
<keyword evidence="3 7" id="KW-0812">Transmembrane</keyword>
<evidence type="ECO:0000256" key="6">
    <source>
        <dbReference type="ARBA" id="ARBA00023136"/>
    </source>
</evidence>
<evidence type="ECO:0000256" key="1">
    <source>
        <dbReference type="ARBA" id="ARBA00004651"/>
    </source>
</evidence>
<evidence type="ECO:0000256" key="7">
    <source>
        <dbReference type="SAM" id="Phobius"/>
    </source>
</evidence>
<comment type="subcellular location">
    <subcellularLocation>
        <location evidence="1">Cell membrane</location>
        <topology evidence="1">Multi-pass membrane protein</topology>
    </subcellularLocation>
</comment>
<evidence type="ECO:0000256" key="2">
    <source>
        <dbReference type="ARBA" id="ARBA00022448"/>
    </source>
</evidence>
<keyword evidence="5 7" id="KW-1133">Transmembrane helix</keyword>
<sequence>GIILLTQLRYRKTLKPRDVMALKYKMPLFPYSSYIALAFLVFVVALMAFSPDTRIALIIGPLWLILLVAVYYGKGFHRRDYKQS</sequence>
<keyword evidence="4" id="KW-0029">Amino-acid transport</keyword>
<gene>
    <name evidence="9" type="ORF">RYX45_23620</name>
</gene>
<dbReference type="PANTHER" id="PTHR43495">
    <property type="entry name" value="GABA PERMEASE"/>
    <property type="match status" value="1"/>
</dbReference>
<keyword evidence="2" id="KW-0813">Transport</keyword>
<dbReference type="GO" id="GO:0055085">
    <property type="term" value="P:transmembrane transport"/>
    <property type="evidence" value="ECO:0007669"/>
    <property type="project" value="InterPro"/>
</dbReference>
<dbReference type="PANTHER" id="PTHR43495:SF5">
    <property type="entry name" value="GAMMA-AMINOBUTYRIC ACID PERMEASE"/>
    <property type="match status" value="1"/>
</dbReference>
<evidence type="ECO:0000256" key="5">
    <source>
        <dbReference type="ARBA" id="ARBA00022989"/>
    </source>
</evidence>
<keyword evidence="6 7" id="KW-0472">Membrane</keyword>
<proteinExistence type="predicted"/>
<feature type="non-terminal residue" evidence="9">
    <location>
        <position position="1"/>
    </location>
</feature>
<dbReference type="InterPro" id="IPR004841">
    <property type="entry name" value="AA-permease/SLC12A_dom"/>
</dbReference>
<name>A0AAJ2NT54_ALKPS</name>
<accession>A0AAJ2NT54</accession>
<dbReference type="EMBL" id="JAWJAY010001012">
    <property type="protein sequence ID" value="MDV2888156.1"/>
    <property type="molecule type" value="Genomic_DNA"/>
</dbReference>
<protein>
    <submittedName>
        <fullName evidence="9">Amino acid permease</fullName>
    </submittedName>
</protein>